<dbReference type="Gene3D" id="3.40.50.1000">
    <property type="entry name" value="HAD superfamily/HAD-like"/>
    <property type="match status" value="1"/>
</dbReference>
<dbReference type="EMBL" id="PPVL01000003">
    <property type="protein sequence ID" value="NNI78703.1"/>
    <property type="molecule type" value="Genomic_DNA"/>
</dbReference>
<organism evidence="3 4">
    <name type="scientific">Pasteurella multocida</name>
    <dbReference type="NCBI Taxonomy" id="747"/>
    <lineage>
        <taxon>Bacteria</taxon>
        <taxon>Pseudomonadati</taxon>
        <taxon>Pseudomonadota</taxon>
        <taxon>Gammaproteobacteria</taxon>
        <taxon>Pasteurellales</taxon>
        <taxon>Pasteurellaceae</taxon>
        <taxon>Pasteurella</taxon>
    </lineage>
</organism>
<dbReference type="Gene3D" id="1.10.150.240">
    <property type="entry name" value="Putative phosphatase, domain 2"/>
    <property type="match status" value="1"/>
</dbReference>
<evidence type="ECO:0000256" key="1">
    <source>
        <dbReference type="ARBA" id="ARBA00006171"/>
    </source>
</evidence>
<dbReference type="SUPFAM" id="SSF56784">
    <property type="entry name" value="HAD-like"/>
    <property type="match status" value="1"/>
</dbReference>
<dbReference type="InterPro" id="IPR036412">
    <property type="entry name" value="HAD-like_sf"/>
</dbReference>
<dbReference type="Proteomes" id="UP000540079">
    <property type="component" value="Unassembled WGS sequence"/>
</dbReference>
<dbReference type="SFLD" id="SFLDG01129">
    <property type="entry name" value="C1.5:_HAD__Beta-PGM__Phosphata"/>
    <property type="match status" value="1"/>
</dbReference>
<dbReference type="InterPro" id="IPR010976">
    <property type="entry name" value="B-phosphoglucomutase_hydrolase"/>
</dbReference>
<dbReference type="InterPro" id="IPR023198">
    <property type="entry name" value="PGP-like_dom2"/>
</dbReference>
<dbReference type="PANTHER" id="PTHR43481">
    <property type="entry name" value="FRUCTOSE-1-PHOSPHATE PHOSPHATASE"/>
    <property type="match status" value="1"/>
</dbReference>
<dbReference type="CDD" id="cd07505">
    <property type="entry name" value="HAD_BPGM-like"/>
    <property type="match status" value="1"/>
</dbReference>
<evidence type="ECO:0000313" key="3">
    <source>
        <dbReference type="EMBL" id="NNI78703.1"/>
    </source>
</evidence>
<sequence length="199" mass="21992">MLDVKILAQYAGLIFDMDGTVVDTMPCHERAWLKVADKVGYPLSPSVMYELAGAPLRTIAQEMMLRANMPLTQLQEVMKLKRQFGHALIMAEATLLPAAEIVKSYHNQKPMALGTGSHREITHKLLNKLEIAHCFDAVVTSEDVAKHKPEPDTFLRCAELIGVNPQTCLVFEDADLGVQAGLAAGMHVFDVRTHTLITE</sequence>
<dbReference type="RefSeq" id="WP_005723206.1">
    <property type="nucleotide sequence ID" value="NZ_CP020403.2"/>
</dbReference>
<dbReference type="SFLD" id="SFLDG01135">
    <property type="entry name" value="C1.5.6:_HAD__Beta-PGM__Phospha"/>
    <property type="match status" value="1"/>
</dbReference>
<dbReference type="AlphaFoldDB" id="A0A379B8P7"/>
<evidence type="ECO:0000313" key="4">
    <source>
        <dbReference type="Proteomes" id="UP000540079"/>
    </source>
</evidence>
<comment type="similarity">
    <text evidence="1">Belongs to the HAD-like hydrolase superfamily. CbbY/CbbZ/Gph/YieH family.</text>
</comment>
<dbReference type="Proteomes" id="UP001182304">
    <property type="component" value="Unassembled WGS sequence"/>
</dbReference>
<dbReference type="InterPro" id="IPR041492">
    <property type="entry name" value="HAD_2"/>
</dbReference>
<gene>
    <name evidence="3" type="ORF">C2800_04590</name>
    <name evidence="2" type="ORF">NQF69_06395</name>
</gene>
<comment type="caution">
    <text evidence="3">The sequence shown here is derived from an EMBL/GenBank/DDBJ whole genome shotgun (WGS) entry which is preliminary data.</text>
</comment>
<dbReference type="PANTHER" id="PTHR43481:SF4">
    <property type="entry name" value="GLYCEROL-1-PHOSPHATE PHOSPHOHYDROLASE 1-RELATED"/>
    <property type="match status" value="1"/>
</dbReference>
<dbReference type="SFLD" id="SFLDS00003">
    <property type="entry name" value="Haloacid_Dehalogenase"/>
    <property type="match status" value="1"/>
</dbReference>
<dbReference type="NCBIfam" id="TIGR02009">
    <property type="entry name" value="PGMB-YQAB-SF"/>
    <property type="match status" value="1"/>
</dbReference>
<name>A0A379B8P7_PASMD</name>
<dbReference type="InterPro" id="IPR051806">
    <property type="entry name" value="HAD-like_SPP"/>
</dbReference>
<protein>
    <submittedName>
        <fullName evidence="3">Beta-phosphoglucomutase family hydrolase</fullName>
    </submittedName>
</protein>
<accession>A0A379B8P7</accession>
<dbReference type="NCBIfam" id="TIGR01509">
    <property type="entry name" value="HAD-SF-IA-v3"/>
    <property type="match status" value="1"/>
</dbReference>
<dbReference type="OMA" id="YHGRRPM"/>
<dbReference type="GO" id="GO:0050308">
    <property type="term" value="F:sugar-phosphatase activity"/>
    <property type="evidence" value="ECO:0007669"/>
    <property type="project" value="TreeGrafter"/>
</dbReference>
<reference evidence="3 4" key="1">
    <citation type="journal article" date="2018" name="Front. Microbiol.">
        <title>Genetic and Phylogenetic Characteristics of Pasteurella multocida Isolates From Different Host Species.</title>
        <authorList>
            <person name="Peng Z."/>
            <person name="Liang W."/>
            <person name="Wang F."/>
            <person name="Xu Z."/>
            <person name="Xie Z."/>
            <person name="Lian Z."/>
            <person name="Hua L."/>
            <person name="Zhou R."/>
            <person name="Chen H."/>
            <person name="Wu B."/>
        </authorList>
    </citation>
    <scope>NUCLEOTIDE SEQUENCE [LARGE SCALE GENOMIC DNA]</scope>
    <source>
        <strain evidence="3 4">HNA06</strain>
    </source>
</reference>
<proteinExistence type="inferred from homology"/>
<keyword evidence="3" id="KW-0378">Hydrolase</keyword>
<evidence type="ECO:0000313" key="2">
    <source>
        <dbReference type="EMBL" id="MDT3452404.1"/>
    </source>
</evidence>
<dbReference type="Pfam" id="PF13419">
    <property type="entry name" value="HAD_2"/>
    <property type="match status" value="1"/>
</dbReference>
<dbReference type="InterPro" id="IPR006439">
    <property type="entry name" value="HAD-SF_hydro_IA"/>
</dbReference>
<dbReference type="EMBL" id="JANIEN010000006">
    <property type="protein sequence ID" value="MDT3452404.1"/>
    <property type="molecule type" value="Genomic_DNA"/>
</dbReference>
<dbReference type="InterPro" id="IPR023214">
    <property type="entry name" value="HAD_sf"/>
</dbReference>
<reference evidence="2" key="2">
    <citation type="submission" date="2022-07" db="EMBL/GenBank/DDBJ databases">
        <title>Sequence of Pasteurella multocoda 17BRD-035.</title>
        <authorList>
            <person name="Roy Chowdhury P."/>
            <person name="Alhamami T."/>
            <person name="Trott D.J."/>
            <person name="Djordvevic S.P."/>
        </authorList>
    </citation>
    <scope>NUCLEOTIDE SEQUENCE</scope>
    <source>
        <strain evidence="2">17BRD-035</strain>
    </source>
</reference>